<evidence type="ECO:0000313" key="3">
    <source>
        <dbReference type="Proteomes" id="UP000092573"/>
    </source>
</evidence>
<organism evidence="2 3">
    <name type="scientific">Paenibacillus yonginensis</name>
    <dbReference type="NCBI Taxonomy" id="1462996"/>
    <lineage>
        <taxon>Bacteria</taxon>
        <taxon>Bacillati</taxon>
        <taxon>Bacillota</taxon>
        <taxon>Bacilli</taxon>
        <taxon>Bacillales</taxon>
        <taxon>Paenibacillaceae</taxon>
        <taxon>Paenibacillus</taxon>
    </lineage>
</organism>
<feature type="region of interest" description="Disordered" evidence="1">
    <location>
        <begin position="1"/>
        <end position="23"/>
    </location>
</feature>
<dbReference type="AlphaFoldDB" id="A0A1B1N471"/>
<sequence>MQDTDQREGSPAESPSGSRMDLPPCSCVFETAEHSGSKGRREFPLQKFKDSPKSGGLNLGGTTSMLVPCGQHALFYFYTKIAEIKDKNPCRIPIRERGHRLKAPSAVVWIYRLVAAFLKLQNLPRE</sequence>
<feature type="compositionally biased region" description="Basic and acidic residues" evidence="1">
    <location>
        <begin position="1"/>
        <end position="10"/>
    </location>
</feature>
<evidence type="ECO:0000313" key="2">
    <source>
        <dbReference type="EMBL" id="ANS76230.1"/>
    </source>
</evidence>
<accession>A0A1B1N471</accession>
<protein>
    <submittedName>
        <fullName evidence="2">Uncharacterized protein</fullName>
    </submittedName>
</protein>
<dbReference type="KEGG" id="pyg:AWM70_17940"/>
<gene>
    <name evidence="2" type="ORF">AWM70_17940</name>
</gene>
<reference evidence="2 3" key="1">
    <citation type="submission" date="2016-01" db="EMBL/GenBank/DDBJ databases">
        <title>Complete Genome Sequence of Paenibacillus yonginensis DCY84, a novel Plant Growth-Promoting Bacteria with Elicitation of Induced Systemic Resistance.</title>
        <authorList>
            <person name="Kim Y.J."/>
            <person name="Yang D.C."/>
            <person name="Sukweenadhi J."/>
        </authorList>
    </citation>
    <scope>NUCLEOTIDE SEQUENCE [LARGE SCALE GENOMIC DNA]</scope>
    <source>
        <strain evidence="2 3">DCY84</strain>
    </source>
</reference>
<keyword evidence="3" id="KW-1185">Reference proteome</keyword>
<proteinExistence type="predicted"/>
<evidence type="ECO:0000256" key="1">
    <source>
        <dbReference type="SAM" id="MobiDB-lite"/>
    </source>
</evidence>
<dbReference type="Proteomes" id="UP000092573">
    <property type="component" value="Chromosome"/>
</dbReference>
<dbReference type="EMBL" id="CP014167">
    <property type="protein sequence ID" value="ANS76230.1"/>
    <property type="molecule type" value="Genomic_DNA"/>
</dbReference>
<name>A0A1B1N471_9BACL</name>